<name>A0ABV0IE78_9MICC</name>
<dbReference type="RefSeq" id="WP_347918520.1">
    <property type="nucleotide sequence ID" value="NZ_JBDXMX010000001.1"/>
</dbReference>
<feature type="region of interest" description="Disordered" evidence="1">
    <location>
        <begin position="40"/>
        <end position="67"/>
    </location>
</feature>
<protein>
    <submittedName>
        <fullName evidence="2">Uncharacterized protein</fullName>
    </submittedName>
</protein>
<organism evidence="2 3">
    <name type="scientific">Citricoccus nitrophenolicus</name>
    <dbReference type="NCBI Taxonomy" id="863575"/>
    <lineage>
        <taxon>Bacteria</taxon>
        <taxon>Bacillati</taxon>
        <taxon>Actinomycetota</taxon>
        <taxon>Actinomycetes</taxon>
        <taxon>Micrococcales</taxon>
        <taxon>Micrococcaceae</taxon>
        <taxon>Citricoccus</taxon>
    </lineage>
</organism>
<feature type="compositionally biased region" description="Basic and acidic residues" evidence="1">
    <location>
        <begin position="40"/>
        <end position="50"/>
    </location>
</feature>
<accession>A0ABV0IE78</accession>
<dbReference type="Proteomes" id="UP001484097">
    <property type="component" value="Unassembled WGS sequence"/>
</dbReference>
<comment type="caution">
    <text evidence="2">The sequence shown here is derived from an EMBL/GenBank/DDBJ whole genome shotgun (WGS) entry which is preliminary data.</text>
</comment>
<sequence>MPKSPDGRVWAIRKSDPSPRQKFRWPAHLVELDDNLDYAPAEKRRVREPEPNTTTKTVRATEPKKES</sequence>
<evidence type="ECO:0000313" key="2">
    <source>
        <dbReference type="EMBL" id="MEO9246466.1"/>
    </source>
</evidence>
<feature type="region of interest" description="Disordered" evidence="1">
    <location>
        <begin position="1"/>
        <end position="21"/>
    </location>
</feature>
<keyword evidence="3" id="KW-1185">Reference proteome</keyword>
<gene>
    <name evidence="2" type="ORF">ABDK96_02080</name>
</gene>
<evidence type="ECO:0000313" key="3">
    <source>
        <dbReference type="Proteomes" id="UP001484097"/>
    </source>
</evidence>
<evidence type="ECO:0000256" key="1">
    <source>
        <dbReference type="SAM" id="MobiDB-lite"/>
    </source>
</evidence>
<proteinExistence type="predicted"/>
<dbReference type="EMBL" id="JBDXMX010000001">
    <property type="protein sequence ID" value="MEO9246466.1"/>
    <property type="molecule type" value="Genomic_DNA"/>
</dbReference>
<reference evidence="2 3" key="1">
    <citation type="submission" date="2024-05" db="EMBL/GenBank/DDBJ databases">
        <authorList>
            <person name="Yi C."/>
        </authorList>
    </citation>
    <scope>NUCLEOTIDE SEQUENCE [LARGE SCALE GENOMIC DNA]</scope>
    <source>
        <strain evidence="2 3">XS13</strain>
    </source>
</reference>